<sequence>MLSLHFLRASGLVLLLLIAALGQASAFERPDTANLARELAARDETSAFFPNHVVRAATSAAATTTSPVSTFCDAFIKQCYKSALSGQTGDVNVVYTCQRDGAKTYTYSCKGGTTDVTEAVLNALGEDYIAYTTVSGTTIATRTSTSIVKTAYASTRVIKSTVATESEATTTVKSIASVKKVAATKYLTTQIPITVSSLSFKIVTKTSTATGPATTTVGDGVFLGDDEVPVSKITLSSAGKIQRRALTEFCSAYSLSCTSKCASNSTTVKTSVCRADTLPKYKLACICTNGNTLTQQALAAVVEDQHLVTVSQLTTSTAFIAAPRTKTLSETLTTTRLITYTTQVPITVTSTFISTRTTGTITFRTGVSTKVTTKLIKSRSTTIKTAAPSNVVTTTTRTVLAATGYVRGFNNSNGAYVGSLGNSGYFAQLAAPNDSSTAVEFMAIRDPTTGAYQLAELGNPENVIINEAGNSVYKIEQEAGTYAFGYTSFGPASSCGTAASSAGPADGASPLSTAGACETYVIAPLAETPVPASIDLKPYWFNPNGSATAAHIGVWGTYGTEKTLIHVADKAAFLNHYGPFPFTWVTLKFPYAS</sequence>
<dbReference type="Proteomes" id="UP000245942">
    <property type="component" value="Unassembled WGS sequence"/>
</dbReference>
<evidence type="ECO:0000256" key="1">
    <source>
        <dbReference type="SAM" id="SignalP"/>
    </source>
</evidence>
<feature type="signal peptide" evidence="1">
    <location>
        <begin position="1"/>
        <end position="26"/>
    </location>
</feature>
<keyword evidence="1" id="KW-0732">Signal</keyword>
<dbReference type="AlphaFoldDB" id="A0A316U2R6"/>
<dbReference type="RefSeq" id="XP_025346789.1">
    <property type="nucleotide sequence ID" value="XM_025495026.1"/>
</dbReference>
<organism evidence="2 3">
    <name type="scientific">Pseudomicrostroma glucosiphilum</name>
    <dbReference type="NCBI Taxonomy" id="1684307"/>
    <lineage>
        <taxon>Eukaryota</taxon>
        <taxon>Fungi</taxon>
        <taxon>Dikarya</taxon>
        <taxon>Basidiomycota</taxon>
        <taxon>Ustilaginomycotina</taxon>
        <taxon>Exobasidiomycetes</taxon>
        <taxon>Microstromatales</taxon>
        <taxon>Microstromatales incertae sedis</taxon>
        <taxon>Pseudomicrostroma</taxon>
    </lineage>
</organism>
<dbReference type="GeneID" id="37016760"/>
<protein>
    <submittedName>
        <fullName evidence="2">Uncharacterized protein</fullName>
    </submittedName>
</protein>
<dbReference type="EMBL" id="KZ819330">
    <property type="protein sequence ID" value="PWN19629.1"/>
    <property type="molecule type" value="Genomic_DNA"/>
</dbReference>
<keyword evidence="3" id="KW-1185">Reference proteome</keyword>
<proteinExistence type="predicted"/>
<accession>A0A316U2R6</accession>
<reference evidence="2 3" key="1">
    <citation type="journal article" date="2018" name="Mol. Biol. Evol.">
        <title>Broad Genomic Sampling Reveals a Smut Pathogenic Ancestry of the Fungal Clade Ustilaginomycotina.</title>
        <authorList>
            <person name="Kijpornyongpan T."/>
            <person name="Mondo S.J."/>
            <person name="Barry K."/>
            <person name="Sandor L."/>
            <person name="Lee J."/>
            <person name="Lipzen A."/>
            <person name="Pangilinan J."/>
            <person name="LaButti K."/>
            <person name="Hainaut M."/>
            <person name="Henrissat B."/>
            <person name="Grigoriev I.V."/>
            <person name="Spatafora J.W."/>
            <person name="Aime M.C."/>
        </authorList>
    </citation>
    <scope>NUCLEOTIDE SEQUENCE [LARGE SCALE GENOMIC DNA]</scope>
    <source>
        <strain evidence="2 3">MCA 4718</strain>
    </source>
</reference>
<name>A0A316U2R6_9BASI</name>
<feature type="chain" id="PRO_5016260421" evidence="1">
    <location>
        <begin position="27"/>
        <end position="593"/>
    </location>
</feature>
<gene>
    <name evidence="2" type="ORF">BCV69DRAFT_313386</name>
</gene>
<evidence type="ECO:0000313" key="2">
    <source>
        <dbReference type="EMBL" id="PWN19629.1"/>
    </source>
</evidence>
<dbReference type="STRING" id="1684307.A0A316U2R6"/>
<evidence type="ECO:0000313" key="3">
    <source>
        <dbReference type="Proteomes" id="UP000245942"/>
    </source>
</evidence>